<feature type="domain" description="HMA" evidence="2">
    <location>
        <begin position="2"/>
        <end position="67"/>
    </location>
</feature>
<sequence>METIIIRISGMKDEECVRLVANAIQDLPSIGHLEVSLDKGEASVEHGRFVSPDDILQAIVDAGYEATC</sequence>
<dbReference type="Pfam" id="PF00403">
    <property type="entry name" value="HMA"/>
    <property type="match status" value="1"/>
</dbReference>
<accession>A0A9D7F6I9</accession>
<name>A0A9D7F6I9_9RHOO</name>
<dbReference type="EMBL" id="JADJNC010000010">
    <property type="protein sequence ID" value="MBK7422932.1"/>
    <property type="molecule type" value="Genomic_DNA"/>
</dbReference>
<evidence type="ECO:0000256" key="1">
    <source>
        <dbReference type="ARBA" id="ARBA00022723"/>
    </source>
</evidence>
<keyword evidence="1" id="KW-0479">Metal-binding</keyword>
<dbReference type="SUPFAM" id="SSF55008">
    <property type="entry name" value="HMA, heavy metal-associated domain"/>
    <property type="match status" value="1"/>
</dbReference>
<dbReference type="GO" id="GO:0046872">
    <property type="term" value="F:metal ion binding"/>
    <property type="evidence" value="ECO:0007669"/>
    <property type="project" value="UniProtKB-KW"/>
</dbReference>
<dbReference type="InterPro" id="IPR006121">
    <property type="entry name" value="HMA_dom"/>
</dbReference>
<evidence type="ECO:0000259" key="2">
    <source>
        <dbReference type="PROSITE" id="PS50846"/>
    </source>
</evidence>
<dbReference type="PROSITE" id="PS50846">
    <property type="entry name" value="HMA_2"/>
    <property type="match status" value="1"/>
</dbReference>
<dbReference type="AlphaFoldDB" id="A0A9D7F6I9"/>
<evidence type="ECO:0000313" key="3">
    <source>
        <dbReference type="EMBL" id="MBK7422932.1"/>
    </source>
</evidence>
<comment type="caution">
    <text evidence="3">The sequence shown here is derived from an EMBL/GenBank/DDBJ whole genome shotgun (WGS) entry which is preliminary data.</text>
</comment>
<organism evidence="3 4">
    <name type="scientific">Candidatus Propionivibrio dominans</name>
    <dbReference type="NCBI Taxonomy" id="2954373"/>
    <lineage>
        <taxon>Bacteria</taxon>
        <taxon>Pseudomonadati</taxon>
        <taxon>Pseudomonadota</taxon>
        <taxon>Betaproteobacteria</taxon>
        <taxon>Rhodocyclales</taxon>
        <taxon>Rhodocyclaceae</taxon>
        <taxon>Propionivibrio</taxon>
    </lineage>
</organism>
<proteinExistence type="predicted"/>
<dbReference type="Gene3D" id="3.30.70.100">
    <property type="match status" value="1"/>
</dbReference>
<dbReference type="FunFam" id="3.30.70.100:FF:000001">
    <property type="entry name" value="ATPase copper transporting beta"/>
    <property type="match status" value="1"/>
</dbReference>
<dbReference type="InterPro" id="IPR036163">
    <property type="entry name" value="HMA_dom_sf"/>
</dbReference>
<evidence type="ECO:0000313" key="4">
    <source>
        <dbReference type="Proteomes" id="UP000886602"/>
    </source>
</evidence>
<protein>
    <submittedName>
        <fullName evidence="3">Heavy-metal-associated domain-containing protein</fullName>
    </submittedName>
</protein>
<dbReference type="CDD" id="cd00371">
    <property type="entry name" value="HMA"/>
    <property type="match status" value="1"/>
</dbReference>
<gene>
    <name evidence="3" type="ORF">IPJ48_07475</name>
</gene>
<reference evidence="3" key="1">
    <citation type="submission" date="2020-10" db="EMBL/GenBank/DDBJ databases">
        <title>Connecting structure to function with the recovery of over 1000 high-quality activated sludge metagenome-assembled genomes encoding full-length rRNA genes using long-read sequencing.</title>
        <authorList>
            <person name="Singleton C.M."/>
            <person name="Petriglieri F."/>
            <person name="Kristensen J.M."/>
            <person name="Kirkegaard R.H."/>
            <person name="Michaelsen T.Y."/>
            <person name="Andersen M.H."/>
            <person name="Karst S.M."/>
            <person name="Dueholm M.S."/>
            <person name="Nielsen P.H."/>
            <person name="Albertsen M."/>
        </authorList>
    </citation>
    <scope>NUCLEOTIDE SEQUENCE</scope>
    <source>
        <strain evidence="3">EsbW_18-Q3-R4-48_MAXAC.044</strain>
    </source>
</reference>
<dbReference type="Proteomes" id="UP000886602">
    <property type="component" value="Unassembled WGS sequence"/>
</dbReference>